<dbReference type="SUPFAM" id="SSF56436">
    <property type="entry name" value="C-type lectin-like"/>
    <property type="match status" value="1"/>
</dbReference>
<sequence>MCFYEPETQVMPISYSTCPSTTTGYRLQRGAKCYEFILNERKDWIDAQMDCRKKGGRLVTIETKDEEQFVEQILRNYNYHNKGVWIGLNDIYKEGTFVWDSGKPVTFTRWGSGQPDDFRYNQHQDCVLLYVPHHYEQHHGVQYAVYYGAPGWHDQACQDGFGVREDEGWICEYYESPSRKVPSN</sequence>
<organism evidence="2 3">
    <name type="scientific">Tegillarca granosa</name>
    <name type="common">Malaysian cockle</name>
    <name type="synonym">Anadara granosa</name>
    <dbReference type="NCBI Taxonomy" id="220873"/>
    <lineage>
        <taxon>Eukaryota</taxon>
        <taxon>Metazoa</taxon>
        <taxon>Spiralia</taxon>
        <taxon>Lophotrochozoa</taxon>
        <taxon>Mollusca</taxon>
        <taxon>Bivalvia</taxon>
        <taxon>Autobranchia</taxon>
        <taxon>Pteriomorphia</taxon>
        <taxon>Arcoida</taxon>
        <taxon>Arcoidea</taxon>
        <taxon>Arcidae</taxon>
        <taxon>Tegillarca</taxon>
    </lineage>
</organism>
<dbReference type="Gene3D" id="3.10.100.10">
    <property type="entry name" value="Mannose-Binding Protein A, subunit A"/>
    <property type="match status" value="1"/>
</dbReference>
<reference evidence="2 3" key="1">
    <citation type="submission" date="2022-12" db="EMBL/GenBank/DDBJ databases">
        <title>Chromosome-level genome of Tegillarca granosa.</title>
        <authorList>
            <person name="Kim J."/>
        </authorList>
    </citation>
    <scope>NUCLEOTIDE SEQUENCE [LARGE SCALE GENOMIC DNA]</scope>
    <source>
        <strain evidence="2">Teg-2019</strain>
        <tissue evidence="2">Adductor muscle</tissue>
    </source>
</reference>
<proteinExistence type="predicted"/>
<dbReference type="Proteomes" id="UP001217089">
    <property type="component" value="Unassembled WGS sequence"/>
</dbReference>
<dbReference type="InterPro" id="IPR016187">
    <property type="entry name" value="CTDL_fold"/>
</dbReference>
<accession>A0ABQ9FTB1</accession>
<protein>
    <recommendedName>
        <fullName evidence="1">C-type lectin domain-containing protein</fullName>
    </recommendedName>
</protein>
<dbReference type="EMBL" id="JARBDR010000141">
    <property type="protein sequence ID" value="KAJ8320489.1"/>
    <property type="molecule type" value="Genomic_DNA"/>
</dbReference>
<dbReference type="CDD" id="cd00037">
    <property type="entry name" value="CLECT"/>
    <property type="match status" value="1"/>
</dbReference>
<evidence type="ECO:0000313" key="3">
    <source>
        <dbReference type="Proteomes" id="UP001217089"/>
    </source>
</evidence>
<gene>
    <name evidence="2" type="ORF">KUTeg_002076</name>
</gene>
<dbReference type="PROSITE" id="PS50041">
    <property type="entry name" value="C_TYPE_LECTIN_2"/>
    <property type="match status" value="1"/>
</dbReference>
<keyword evidence="3" id="KW-1185">Reference proteome</keyword>
<dbReference type="InterPro" id="IPR050111">
    <property type="entry name" value="C-type_lectin/snaclec_domain"/>
</dbReference>
<feature type="domain" description="C-type lectin" evidence="1">
    <location>
        <begin position="29"/>
        <end position="158"/>
    </location>
</feature>
<dbReference type="InterPro" id="IPR016186">
    <property type="entry name" value="C-type_lectin-like/link_sf"/>
</dbReference>
<name>A0ABQ9FTB1_TEGGR</name>
<dbReference type="PANTHER" id="PTHR22803">
    <property type="entry name" value="MANNOSE, PHOSPHOLIPASE, LECTIN RECEPTOR RELATED"/>
    <property type="match status" value="1"/>
</dbReference>
<evidence type="ECO:0000313" key="2">
    <source>
        <dbReference type="EMBL" id="KAJ8320489.1"/>
    </source>
</evidence>
<evidence type="ECO:0000259" key="1">
    <source>
        <dbReference type="PROSITE" id="PS50041"/>
    </source>
</evidence>
<comment type="caution">
    <text evidence="2">The sequence shown here is derived from an EMBL/GenBank/DDBJ whole genome shotgun (WGS) entry which is preliminary data.</text>
</comment>
<dbReference type="SMART" id="SM00034">
    <property type="entry name" value="CLECT"/>
    <property type="match status" value="1"/>
</dbReference>
<dbReference type="InterPro" id="IPR001304">
    <property type="entry name" value="C-type_lectin-like"/>
</dbReference>
<dbReference type="Pfam" id="PF00059">
    <property type="entry name" value="Lectin_C"/>
    <property type="match status" value="1"/>
</dbReference>